<gene>
    <name evidence="2" type="ORF">Sps_00848</name>
</gene>
<proteinExistence type="predicted"/>
<organism evidence="2 3">
    <name type="scientific">Shewanella psychrophila</name>
    <dbReference type="NCBI Taxonomy" id="225848"/>
    <lineage>
        <taxon>Bacteria</taxon>
        <taxon>Pseudomonadati</taxon>
        <taxon>Pseudomonadota</taxon>
        <taxon>Gammaproteobacteria</taxon>
        <taxon>Alteromonadales</taxon>
        <taxon>Shewanellaceae</taxon>
        <taxon>Shewanella</taxon>
    </lineage>
</organism>
<dbReference type="KEGG" id="spsw:Sps_00848"/>
<dbReference type="AlphaFoldDB" id="A0A1S6HKK1"/>
<dbReference type="EMBL" id="CP014782">
    <property type="protein sequence ID" value="AQS36040.1"/>
    <property type="molecule type" value="Genomic_DNA"/>
</dbReference>
<evidence type="ECO:0000256" key="1">
    <source>
        <dbReference type="SAM" id="MobiDB-lite"/>
    </source>
</evidence>
<keyword evidence="3" id="KW-1185">Reference proteome</keyword>
<dbReference type="Proteomes" id="UP000189545">
    <property type="component" value="Chromosome"/>
</dbReference>
<feature type="region of interest" description="Disordered" evidence="1">
    <location>
        <begin position="1"/>
        <end position="20"/>
    </location>
</feature>
<evidence type="ECO:0000313" key="3">
    <source>
        <dbReference type="Proteomes" id="UP000189545"/>
    </source>
</evidence>
<reference evidence="2 3" key="1">
    <citation type="submission" date="2016-03" db="EMBL/GenBank/DDBJ databases">
        <title>Complete genome sequence of Shewanella psychrophila WP2, a deep sea bacterium isolated from west Pacific sediment.</title>
        <authorList>
            <person name="Xu G."/>
            <person name="Jian H."/>
        </authorList>
    </citation>
    <scope>NUCLEOTIDE SEQUENCE [LARGE SCALE GENOMIC DNA]</scope>
    <source>
        <strain evidence="2 3">WP2</strain>
    </source>
</reference>
<name>A0A1S6HKK1_9GAMM</name>
<accession>A0A1S6HKK1</accession>
<sequence>MNEQELSAYNPKQRKNKDPNRSQHLITQFLICWHQIAMEQGYSQLALFIVIPELSTIAPSDQQGRRKCR</sequence>
<protein>
    <submittedName>
        <fullName evidence="2">Uncharacterized protein</fullName>
    </submittedName>
</protein>
<evidence type="ECO:0000313" key="2">
    <source>
        <dbReference type="EMBL" id="AQS36040.1"/>
    </source>
</evidence>